<name>A0A158K8W6_9BURK</name>
<dbReference type="InterPro" id="IPR040982">
    <property type="entry name" value="DNA_pol3_finger"/>
</dbReference>
<keyword evidence="4" id="KW-1185">Reference proteome</keyword>
<feature type="region of interest" description="Disordered" evidence="1">
    <location>
        <begin position="128"/>
        <end position="154"/>
    </location>
</feature>
<dbReference type="Pfam" id="PF17657">
    <property type="entry name" value="DNA_pol3_finger"/>
    <property type="match status" value="1"/>
</dbReference>
<protein>
    <submittedName>
        <fullName evidence="3">Error-prone DNA polymerase</fullName>
    </submittedName>
</protein>
<dbReference type="Proteomes" id="UP000054925">
    <property type="component" value="Unassembled WGS sequence"/>
</dbReference>
<accession>A0A158K8W6</accession>
<evidence type="ECO:0000259" key="2">
    <source>
        <dbReference type="Pfam" id="PF17657"/>
    </source>
</evidence>
<feature type="compositionally biased region" description="Basic residues" evidence="1">
    <location>
        <begin position="178"/>
        <end position="188"/>
    </location>
</feature>
<dbReference type="EMBL" id="FCOL02000041">
    <property type="protein sequence ID" value="SAL77557.1"/>
    <property type="molecule type" value="Genomic_DNA"/>
</dbReference>
<evidence type="ECO:0000256" key="1">
    <source>
        <dbReference type="SAM" id="MobiDB-lite"/>
    </source>
</evidence>
<feature type="region of interest" description="Disordered" evidence="1">
    <location>
        <begin position="170"/>
        <end position="203"/>
    </location>
</feature>
<organism evidence="3 4">
    <name type="scientific">Caballeronia terrestris</name>
    <dbReference type="NCBI Taxonomy" id="1226301"/>
    <lineage>
        <taxon>Bacteria</taxon>
        <taxon>Pseudomonadati</taxon>
        <taxon>Pseudomonadota</taxon>
        <taxon>Betaproteobacteria</taxon>
        <taxon>Burkholderiales</taxon>
        <taxon>Burkholderiaceae</taxon>
        <taxon>Caballeronia</taxon>
    </lineage>
</organism>
<gene>
    <name evidence="3" type="ORF">AWB67_05117</name>
</gene>
<feature type="domain" description="DNA polymerase III alpha subunit finger" evidence="2">
    <location>
        <begin position="5"/>
        <end position="39"/>
    </location>
</feature>
<proteinExistence type="predicted"/>
<comment type="caution">
    <text evidence="3">The sequence shown here is derived from an EMBL/GenBank/DDBJ whole genome shotgun (WGS) entry which is preliminary data.</text>
</comment>
<evidence type="ECO:0000313" key="3">
    <source>
        <dbReference type="EMBL" id="SAL77557.1"/>
    </source>
</evidence>
<reference evidence="3" key="1">
    <citation type="submission" date="2016-01" db="EMBL/GenBank/DDBJ databases">
        <authorList>
            <person name="Peeters C."/>
        </authorList>
    </citation>
    <scope>NUCLEOTIDE SEQUENCE [LARGE SCALE GENOMIC DNA]</scope>
    <source>
        <strain evidence="3">LMG 22937</strain>
    </source>
</reference>
<sequence>MSNAAFETALGRSLGVPIFQEQGMQVAILAAGFTPGEALRKDQWVSANMVFPKVTQRAPSYWSMTAVGLNATNEPAALLAAMLKSQPMSFYSASQLVQDAKRHGIEVVPSTLRSAALTPYSCASIVRGSRPPRSVVTQKDAGRSSGATSSMREPRRLSRAWVTWRAARSPTGATSKYWRARARARTRCSRPPSIAVKRFGNRS</sequence>
<dbReference type="AlphaFoldDB" id="A0A158K8W6"/>
<evidence type="ECO:0000313" key="4">
    <source>
        <dbReference type="Proteomes" id="UP000054925"/>
    </source>
</evidence>